<sequence length="69" mass="7377">MVGIHGFSLHRQSPCDVRVRIHLNLCPASIGNLIGGRGQMQSGELIDSPQVGHWKLVEFGLEIVGSDGG</sequence>
<reference evidence="1" key="1">
    <citation type="submission" date="2022-04" db="EMBL/GenBank/DDBJ databases">
        <title>Genome of the entomopathogenic fungus Entomophthora muscae.</title>
        <authorList>
            <person name="Elya C."/>
            <person name="Lovett B.R."/>
            <person name="Lee E."/>
            <person name="Macias A.M."/>
            <person name="Hajek A.E."/>
            <person name="De Bivort B.L."/>
            <person name="Kasson M.T."/>
            <person name="De Fine Licht H.H."/>
            <person name="Stajich J.E."/>
        </authorList>
    </citation>
    <scope>NUCLEOTIDE SEQUENCE</scope>
    <source>
        <strain evidence="1">Berkeley</strain>
    </source>
</reference>
<gene>
    <name evidence="1" type="ORF">DSO57_1029398</name>
</gene>
<accession>A0ACC2SE35</accession>
<keyword evidence="2" id="KW-1185">Reference proteome</keyword>
<comment type="caution">
    <text evidence="1">The sequence shown here is derived from an EMBL/GenBank/DDBJ whole genome shotgun (WGS) entry which is preliminary data.</text>
</comment>
<protein>
    <submittedName>
        <fullName evidence="1">Uncharacterized protein</fullName>
    </submittedName>
</protein>
<evidence type="ECO:0000313" key="1">
    <source>
        <dbReference type="EMBL" id="KAJ9060567.1"/>
    </source>
</evidence>
<evidence type="ECO:0000313" key="2">
    <source>
        <dbReference type="Proteomes" id="UP001165960"/>
    </source>
</evidence>
<organism evidence="1 2">
    <name type="scientific">Entomophthora muscae</name>
    <dbReference type="NCBI Taxonomy" id="34485"/>
    <lineage>
        <taxon>Eukaryota</taxon>
        <taxon>Fungi</taxon>
        <taxon>Fungi incertae sedis</taxon>
        <taxon>Zoopagomycota</taxon>
        <taxon>Entomophthoromycotina</taxon>
        <taxon>Entomophthoromycetes</taxon>
        <taxon>Entomophthorales</taxon>
        <taxon>Entomophthoraceae</taxon>
        <taxon>Entomophthora</taxon>
    </lineage>
</organism>
<name>A0ACC2SE35_9FUNG</name>
<proteinExistence type="predicted"/>
<dbReference type="Proteomes" id="UP001165960">
    <property type="component" value="Unassembled WGS sequence"/>
</dbReference>
<dbReference type="EMBL" id="QTSX02005164">
    <property type="protein sequence ID" value="KAJ9060567.1"/>
    <property type="molecule type" value="Genomic_DNA"/>
</dbReference>